<comment type="similarity">
    <text evidence="2 8">Belongs to the HSF family.</text>
</comment>
<feature type="compositionally biased region" description="Low complexity" evidence="9">
    <location>
        <begin position="11"/>
        <end position="20"/>
    </location>
</feature>
<feature type="region of interest" description="Disordered" evidence="9">
    <location>
        <begin position="286"/>
        <end position="410"/>
    </location>
</feature>
<dbReference type="GO" id="GO:0003700">
    <property type="term" value="F:DNA-binding transcription factor activity"/>
    <property type="evidence" value="ECO:0007669"/>
    <property type="project" value="InterPro"/>
</dbReference>
<accession>A0A1Y2BB89</accession>
<dbReference type="SUPFAM" id="SSF46785">
    <property type="entry name" value="Winged helix' DNA-binding domain"/>
    <property type="match status" value="1"/>
</dbReference>
<gene>
    <name evidence="11" type="ORF">BCR39DRAFT_524145</name>
</gene>
<protein>
    <recommendedName>
        <fullName evidence="10">HSF-type DNA-binding domain-containing protein</fullName>
    </recommendedName>
</protein>
<organism evidence="11 12">
    <name type="scientific">Naematelia encephala</name>
    <dbReference type="NCBI Taxonomy" id="71784"/>
    <lineage>
        <taxon>Eukaryota</taxon>
        <taxon>Fungi</taxon>
        <taxon>Dikarya</taxon>
        <taxon>Basidiomycota</taxon>
        <taxon>Agaricomycotina</taxon>
        <taxon>Tremellomycetes</taxon>
        <taxon>Tremellales</taxon>
        <taxon>Naemateliaceae</taxon>
        <taxon>Naematelia</taxon>
    </lineage>
</organism>
<dbReference type="PANTHER" id="PTHR10015:SF427">
    <property type="entry name" value="HEAT SHOCK FACTOR PROTEIN"/>
    <property type="match status" value="1"/>
</dbReference>
<feature type="domain" description="HSF-type DNA-binding" evidence="10">
    <location>
        <begin position="95"/>
        <end position="119"/>
    </location>
</feature>
<evidence type="ECO:0000256" key="4">
    <source>
        <dbReference type="ARBA" id="ARBA00023125"/>
    </source>
</evidence>
<reference evidence="11 12" key="1">
    <citation type="submission" date="2016-07" db="EMBL/GenBank/DDBJ databases">
        <title>Pervasive Adenine N6-methylation of Active Genes in Fungi.</title>
        <authorList>
            <consortium name="DOE Joint Genome Institute"/>
            <person name="Mondo S.J."/>
            <person name="Dannebaum R.O."/>
            <person name="Kuo R.C."/>
            <person name="Labutti K."/>
            <person name="Haridas S."/>
            <person name="Kuo A."/>
            <person name="Salamov A."/>
            <person name="Ahrendt S.R."/>
            <person name="Lipzen A."/>
            <person name="Sullivan W."/>
            <person name="Andreopoulos W.B."/>
            <person name="Clum A."/>
            <person name="Lindquist E."/>
            <person name="Daum C."/>
            <person name="Ramamoorthy G.K."/>
            <person name="Gryganskyi A."/>
            <person name="Culley D."/>
            <person name="Magnuson J.K."/>
            <person name="James T.Y."/>
            <person name="O'Malley M.A."/>
            <person name="Stajich J.E."/>
            <person name="Spatafora J.W."/>
            <person name="Visel A."/>
            <person name="Grigoriev I.V."/>
        </authorList>
    </citation>
    <scope>NUCLEOTIDE SEQUENCE [LARGE SCALE GENOMIC DNA]</scope>
    <source>
        <strain evidence="11 12">68-887.2</strain>
    </source>
</reference>
<evidence type="ECO:0000256" key="3">
    <source>
        <dbReference type="ARBA" id="ARBA00023015"/>
    </source>
</evidence>
<dbReference type="PRINTS" id="PR00056">
    <property type="entry name" value="HSFDOMAIN"/>
</dbReference>
<keyword evidence="4" id="KW-0238">DNA-binding</keyword>
<dbReference type="PANTHER" id="PTHR10015">
    <property type="entry name" value="HEAT SHOCK TRANSCRIPTION FACTOR"/>
    <property type="match status" value="1"/>
</dbReference>
<dbReference type="FunFam" id="1.10.10.10:FF:000027">
    <property type="entry name" value="Heat shock transcription factor 1"/>
    <property type="match status" value="1"/>
</dbReference>
<dbReference type="InterPro" id="IPR000232">
    <property type="entry name" value="HSF_DNA-bd"/>
</dbReference>
<keyword evidence="6" id="KW-0539">Nucleus</keyword>
<comment type="subcellular location">
    <subcellularLocation>
        <location evidence="1">Nucleus</location>
    </subcellularLocation>
</comment>
<feature type="compositionally biased region" description="Polar residues" evidence="9">
    <location>
        <begin position="361"/>
        <end position="385"/>
    </location>
</feature>
<dbReference type="Proteomes" id="UP000193986">
    <property type="component" value="Unassembled WGS sequence"/>
</dbReference>
<sequence>MSTGINAVAGPSSTTSTPSPKIEPMSPPIMDEHGQAVSKQGLSVDENGEVIKVPAFLNKLFSMVSDTSTDELIYWSDSGDSFFVPNHERFGKELLPKFFKHSNFSSFVRQLNMYGFHKVPHLQSGVLKNENPQELWEFVNPFFKRGQQHLLSRVTRKNNRPGNIPMPTAAGAAARVRAGAGPFLITDGTVEGESGMLVGPSGQQMLDISALSSNIAALRQTQASIVGDLKALKTSQEHLWRQALESQERHQKHQETIDLIVTFLERLFGTEGEGLKGLKEALRRGGIGRPREDSTSEEGVSKKRKRLGVDRMIGDGRDEDEDRRIDESGRIVELSSDQQTDPGQFSVPRIARSRSSRQSSNQPMSTSVTPQELWSSASQRFTTLPTDDEPSPVPSTSTEGKPKPTYAPPNFDNLQPHELNSLAPYGQHMLNPNNGAGTPAPYNLDPALLQTTIGSLLQSPAAAQMFLNTLNNSVQGQALQTPTKAATQPNNYSPIAAQGEPSVDPTLALFSPLPNHSAMMNDNAALLKTYEDAAAMGTDVDKLQESIDELVRSMGLELPNGYEGTGASADGTTMSVGNGSDHASGHGQLGGEDTLGDAGFDVDEFLEQLGKTDGGTDGSGVP</sequence>
<evidence type="ECO:0000256" key="5">
    <source>
        <dbReference type="ARBA" id="ARBA00023163"/>
    </source>
</evidence>
<dbReference type="Gene3D" id="1.10.10.10">
    <property type="entry name" value="Winged helix-like DNA-binding domain superfamily/Winged helix DNA-binding domain"/>
    <property type="match status" value="1"/>
</dbReference>
<dbReference type="InterPro" id="IPR036388">
    <property type="entry name" value="WH-like_DNA-bd_sf"/>
</dbReference>
<evidence type="ECO:0000256" key="6">
    <source>
        <dbReference type="ARBA" id="ARBA00023242"/>
    </source>
</evidence>
<keyword evidence="5" id="KW-0804">Transcription</keyword>
<proteinExistence type="inferred from homology"/>
<keyword evidence="12" id="KW-1185">Reference proteome</keyword>
<evidence type="ECO:0000313" key="11">
    <source>
        <dbReference type="EMBL" id="ORY32098.1"/>
    </source>
</evidence>
<evidence type="ECO:0000256" key="2">
    <source>
        <dbReference type="ARBA" id="ARBA00006403"/>
    </source>
</evidence>
<dbReference type="PROSITE" id="PS00434">
    <property type="entry name" value="HSF_DOMAIN"/>
    <property type="match status" value="1"/>
</dbReference>
<dbReference type="InParanoid" id="A0A1Y2BB89"/>
<dbReference type="OrthoDB" id="60033at2759"/>
<dbReference type="Pfam" id="PF00447">
    <property type="entry name" value="HSF_DNA-bind"/>
    <property type="match status" value="1"/>
</dbReference>
<dbReference type="AlphaFoldDB" id="A0A1Y2BB89"/>
<dbReference type="InterPro" id="IPR036390">
    <property type="entry name" value="WH_DNA-bd_sf"/>
</dbReference>
<evidence type="ECO:0000256" key="9">
    <source>
        <dbReference type="SAM" id="MobiDB-lite"/>
    </source>
</evidence>
<feature type="region of interest" description="Disordered" evidence="9">
    <location>
        <begin position="1"/>
        <end position="39"/>
    </location>
</feature>
<evidence type="ECO:0000313" key="12">
    <source>
        <dbReference type="Proteomes" id="UP000193986"/>
    </source>
</evidence>
<evidence type="ECO:0000256" key="8">
    <source>
        <dbReference type="RuleBase" id="RU004020"/>
    </source>
</evidence>
<comment type="subunit">
    <text evidence="7">Homotrimer. Homotrimerization increases the affinity of HSF1 to DNA. Interacts with transcriptional coregulator SSA1 on chromatin.</text>
</comment>
<dbReference type="SMART" id="SM00415">
    <property type="entry name" value="HSF"/>
    <property type="match status" value="1"/>
</dbReference>
<feature type="compositionally biased region" description="Basic and acidic residues" evidence="9">
    <location>
        <begin position="307"/>
        <end position="330"/>
    </location>
</feature>
<feature type="region of interest" description="Disordered" evidence="9">
    <location>
        <begin position="561"/>
        <end position="598"/>
    </location>
</feature>
<evidence type="ECO:0000256" key="1">
    <source>
        <dbReference type="ARBA" id="ARBA00004123"/>
    </source>
</evidence>
<evidence type="ECO:0000256" key="7">
    <source>
        <dbReference type="ARBA" id="ARBA00062171"/>
    </source>
</evidence>
<evidence type="ECO:0000259" key="10">
    <source>
        <dbReference type="PROSITE" id="PS00434"/>
    </source>
</evidence>
<dbReference type="STRING" id="71784.A0A1Y2BB89"/>
<comment type="caution">
    <text evidence="11">The sequence shown here is derived from an EMBL/GenBank/DDBJ whole genome shotgun (WGS) entry which is preliminary data.</text>
</comment>
<name>A0A1Y2BB89_9TREE</name>
<dbReference type="EMBL" id="MCFC01000011">
    <property type="protein sequence ID" value="ORY32098.1"/>
    <property type="molecule type" value="Genomic_DNA"/>
</dbReference>
<dbReference type="GO" id="GO:0005634">
    <property type="term" value="C:nucleus"/>
    <property type="evidence" value="ECO:0007669"/>
    <property type="project" value="UniProtKB-SubCell"/>
</dbReference>
<dbReference type="GO" id="GO:0043565">
    <property type="term" value="F:sequence-specific DNA binding"/>
    <property type="evidence" value="ECO:0007669"/>
    <property type="project" value="InterPro"/>
</dbReference>
<keyword evidence="3" id="KW-0805">Transcription regulation</keyword>